<organism evidence="2 4">
    <name type="scientific">Janibacter hoylei PVAS-1</name>
    <dbReference type="NCBI Taxonomy" id="1210046"/>
    <lineage>
        <taxon>Bacteria</taxon>
        <taxon>Bacillati</taxon>
        <taxon>Actinomycetota</taxon>
        <taxon>Actinomycetes</taxon>
        <taxon>Micrococcales</taxon>
        <taxon>Intrasporangiaceae</taxon>
        <taxon>Janibacter</taxon>
    </lineage>
</organism>
<feature type="region of interest" description="Disordered" evidence="1">
    <location>
        <begin position="79"/>
        <end position="110"/>
    </location>
</feature>
<evidence type="ECO:0000313" key="2">
    <source>
        <dbReference type="EMBL" id="EKA62227.1"/>
    </source>
</evidence>
<dbReference type="Proteomes" id="UP000004474">
    <property type="component" value="Unassembled WGS sequence"/>
</dbReference>
<evidence type="ECO:0000256" key="1">
    <source>
        <dbReference type="SAM" id="MobiDB-lite"/>
    </source>
</evidence>
<evidence type="ECO:0000313" key="4">
    <source>
        <dbReference type="Proteomes" id="UP000004474"/>
    </source>
</evidence>
<reference evidence="3" key="3">
    <citation type="submission" date="2017-11" db="EMBL/GenBank/DDBJ databases">
        <authorList>
            <person name="Seuylemezian A."/>
            <person name="Cooper K."/>
            <person name="Vaishampayan P."/>
        </authorList>
    </citation>
    <scope>NUCLEOTIDE SEQUENCE</scope>
    <source>
        <strain evidence="3">PVAS-1</strain>
    </source>
</reference>
<dbReference type="RefSeq" id="WP_007925096.1">
    <property type="nucleotide sequence ID" value="NZ_ALWX01000013.1"/>
</dbReference>
<keyword evidence="5" id="KW-1185">Reference proteome</keyword>
<dbReference type="EMBL" id="PIPF01000002">
    <property type="protein sequence ID" value="RWU85056.1"/>
    <property type="molecule type" value="Genomic_DNA"/>
</dbReference>
<evidence type="ECO:0000313" key="3">
    <source>
        <dbReference type="EMBL" id="RWU85056.1"/>
    </source>
</evidence>
<proteinExistence type="predicted"/>
<reference evidence="3 5" key="1">
    <citation type="journal article" date="2009" name="Int. J. Syst. Evol. Microbiol.">
        <title>Janibacter hoylei sp. nov., Bacillus isronensis sp. nov. and Bacillus aryabhattai sp. nov., isolated from cryotubes used for collecting air from the upper atmosphere.</title>
        <authorList>
            <person name="Shivaji S."/>
            <person name="Chaturvedi P."/>
            <person name="Begum Z."/>
            <person name="Pindi P.K."/>
            <person name="Manorama R."/>
            <person name="Padmanaban D.A."/>
            <person name="Shouche Y.S."/>
            <person name="Pawar S."/>
            <person name="Vaishampayan P."/>
            <person name="Dutt C.B."/>
            <person name="Datta G.N."/>
            <person name="Manchanda R.K."/>
            <person name="Rao U.R."/>
            <person name="Bhargava P.M."/>
            <person name="Narlikar J.V."/>
        </authorList>
    </citation>
    <scope>NUCLEOTIDE SEQUENCE [LARGE SCALE GENOMIC DNA]</scope>
    <source>
        <strain evidence="3 5">PVAS-1</strain>
    </source>
</reference>
<comment type="caution">
    <text evidence="2">The sequence shown here is derived from an EMBL/GenBank/DDBJ whole genome shotgun (WGS) entry which is preliminary data.</text>
</comment>
<dbReference type="EMBL" id="ALWX01000013">
    <property type="protein sequence ID" value="EKA62227.1"/>
    <property type="molecule type" value="Genomic_DNA"/>
</dbReference>
<protein>
    <recommendedName>
        <fullName evidence="6">WXG100 family type VII secretion target</fullName>
    </recommendedName>
</protein>
<feature type="compositionally biased region" description="Low complexity" evidence="1">
    <location>
        <begin position="80"/>
        <end position="90"/>
    </location>
</feature>
<dbReference type="Proteomes" id="UP000288711">
    <property type="component" value="Unassembled WGS sequence"/>
</dbReference>
<sequence>MDQLTHGADSDRLRAIGDALVTLAGRTRTVEGDGTAQAMLLAMHWTGDDADRFGQSWATARTRLAEAADLLDTYGGRARTQAAEQEAGSAGATGGGPPSSAGPRLPMTPPLAAADLYDELEDMTPQERADYLESDEFRDLAVADPEGTKEALDRAFDDGLFADDPVAYADYLEQYWIDRALQQAGIDPAEWDPSQGFDGNRDIVSAVYEYYGELYLANPDLEWAAMANMIGPSFAGGFADLDLARDVAQGVLAGAPLLPPPHAGNLAVLASLSDADLAFYESTLLSMQQEIFFDQGSMHQAYVDGGIAEIERMHAAGVIDDNAMQAWYGIDSGDPARVDDGNHRLLWREQNQIIVDDYQTIYSHFPTGPAVTYGITLIGEPTIPGAQTFGEVFPVTFDVETPGPHTIPFTGIDNPLQGTVTVTTPLPEGNVADQSSRWALIEQDTWPAFADLTDEEIRAIVESDFDTRLDEARPVNNVDRIVARILSGFDADVRQ</sequence>
<evidence type="ECO:0000313" key="5">
    <source>
        <dbReference type="Proteomes" id="UP000288711"/>
    </source>
</evidence>
<evidence type="ECO:0008006" key="6">
    <source>
        <dbReference type="Google" id="ProtNLM"/>
    </source>
</evidence>
<dbReference type="OrthoDB" id="5244663at2"/>
<dbReference type="AlphaFoldDB" id="K1EA00"/>
<dbReference type="STRING" id="1210046.B277_03345"/>
<accession>K1EA00</accession>
<name>K1EA00_9MICO</name>
<gene>
    <name evidence="2" type="ORF">B277_03345</name>
    <name evidence="3" type="ORF">CWN80_02570</name>
</gene>
<dbReference type="PATRIC" id="fig|1210046.3.peg.645"/>
<dbReference type="eggNOG" id="COG3103">
    <property type="taxonomic scope" value="Bacteria"/>
</dbReference>
<reference evidence="2 4" key="2">
    <citation type="journal article" date="2012" name="J. Bacteriol.">
        <title>Genome Sequence of Janibacter hoylei MTCC8307, Isolated from the Stratospheric Air.</title>
        <authorList>
            <person name="Pawar S.P."/>
            <person name="Dhotre D.P."/>
            <person name="Shetty S.A."/>
            <person name="Chowdhury S.P."/>
            <person name="Chaudhari B.L."/>
            <person name="Shouche Y.S."/>
        </authorList>
    </citation>
    <scope>NUCLEOTIDE SEQUENCE [LARGE SCALE GENOMIC DNA]</scope>
    <source>
        <strain evidence="2 4">PVAS-1</strain>
    </source>
</reference>